<keyword evidence="4" id="KW-1185">Reference proteome</keyword>
<dbReference type="AlphaFoldDB" id="A0A139WYS2"/>
<organism evidence="3 4">
    <name type="scientific">Scytonema hofmannii PCC 7110</name>
    <dbReference type="NCBI Taxonomy" id="128403"/>
    <lineage>
        <taxon>Bacteria</taxon>
        <taxon>Bacillati</taxon>
        <taxon>Cyanobacteriota</taxon>
        <taxon>Cyanophyceae</taxon>
        <taxon>Nostocales</taxon>
        <taxon>Scytonemataceae</taxon>
        <taxon>Scytonema</taxon>
    </lineage>
</organism>
<dbReference type="InterPro" id="IPR002716">
    <property type="entry name" value="PIN_dom"/>
</dbReference>
<dbReference type="InterPro" id="IPR029060">
    <property type="entry name" value="PIN-like_dom_sf"/>
</dbReference>
<dbReference type="Proteomes" id="UP000076925">
    <property type="component" value="Unassembled WGS sequence"/>
</dbReference>
<dbReference type="Pfam" id="PF01850">
    <property type="entry name" value="PIN"/>
    <property type="match status" value="1"/>
</dbReference>
<dbReference type="PANTHER" id="PTHR35901">
    <property type="entry name" value="RIBONUCLEASE VAPC3"/>
    <property type="match status" value="1"/>
</dbReference>
<dbReference type="SUPFAM" id="SSF88723">
    <property type="entry name" value="PIN domain-like"/>
    <property type="match status" value="1"/>
</dbReference>
<dbReference type="RefSeq" id="WP_017746146.1">
    <property type="nucleotide sequence ID" value="NZ_KQ976354.1"/>
</dbReference>
<comment type="caution">
    <text evidence="3">The sequence shown here is derived from an EMBL/GenBank/DDBJ whole genome shotgun (WGS) entry which is preliminary data.</text>
</comment>
<dbReference type="EMBL" id="ANNX02000046">
    <property type="protein sequence ID" value="KYC37595.1"/>
    <property type="molecule type" value="Genomic_DNA"/>
</dbReference>
<evidence type="ECO:0000259" key="2">
    <source>
        <dbReference type="Pfam" id="PF01850"/>
    </source>
</evidence>
<feature type="domain" description="PIN" evidence="2">
    <location>
        <begin position="4"/>
        <end position="127"/>
    </location>
</feature>
<gene>
    <name evidence="3" type="ORF">WA1_39695</name>
</gene>
<dbReference type="GO" id="GO:0003677">
    <property type="term" value="F:DNA binding"/>
    <property type="evidence" value="ECO:0007669"/>
    <property type="project" value="UniProtKB-KW"/>
</dbReference>
<dbReference type="PANTHER" id="PTHR35901:SF1">
    <property type="entry name" value="EXONUCLEASE VAPC9"/>
    <property type="match status" value="1"/>
</dbReference>
<dbReference type="OrthoDB" id="9798446at2"/>
<dbReference type="STRING" id="128403.WA1_39695"/>
<sequence>MNFVLDCSIAMAWGIEDEATEFTDSLLEELAGGSAKVPSIWFLEVANVLAISERRGRSNQAQISQFLGLLGSLPITVDTKTEEKAFTDILNLARTHKLTSYDAAYLELALREGLPLATLDEGLKQVASKLGVTTL</sequence>
<dbReference type="CDD" id="cd09873">
    <property type="entry name" value="PIN_Pae0151-like"/>
    <property type="match status" value="1"/>
</dbReference>
<proteinExistence type="predicted"/>
<reference evidence="3 4" key="1">
    <citation type="journal article" date="2013" name="Genome Biol. Evol.">
        <title>Genomes of Stigonematalean cyanobacteria (subsection V) and the evolution of oxygenic photosynthesis from prokaryotes to plastids.</title>
        <authorList>
            <person name="Dagan T."/>
            <person name="Roettger M."/>
            <person name="Stucken K."/>
            <person name="Landan G."/>
            <person name="Koch R."/>
            <person name="Major P."/>
            <person name="Gould S.B."/>
            <person name="Goremykin V.V."/>
            <person name="Rippka R."/>
            <person name="Tandeau de Marsac N."/>
            <person name="Gugger M."/>
            <person name="Lockhart P.J."/>
            <person name="Allen J.F."/>
            <person name="Brune I."/>
            <person name="Maus I."/>
            <person name="Puhler A."/>
            <person name="Martin W.F."/>
        </authorList>
    </citation>
    <scope>NUCLEOTIDE SEQUENCE [LARGE SCALE GENOMIC DNA]</scope>
    <source>
        <strain evidence="3 4">PCC 7110</strain>
    </source>
</reference>
<keyword evidence="1" id="KW-0460">Magnesium</keyword>
<accession>A0A139WYS2</accession>
<dbReference type="InterPro" id="IPR044153">
    <property type="entry name" value="PIN_Pae0151-like"/>
</dbReference>
<evidence type="ECO:0000313" key="3">
    <source>
        <dbReference type="EMBL" id="KYC37595.1"/>
    </source>
</evidence>
<evidence type="ECO:0000256" key="1">
    <source>
        <dbReference type="ARBA" id="ARBA00022842"/>
    </source>
</evidence>
<protein>
    <submittedName>
        <fullName evidence="3">DNA-binding protein</fullName>
    </submittedName>
</protein>
<dbReference type="Gene3D" id="3.40.50.1010">
    <property type="entry name" value="5'-nuclease"/>
    <property type="match status" value="1"/>
</dbReference>
<dbReference type="InterPro" id="IPR051619">
    <property type="entry name" value="TypeII_TA_RNase_PINc/VapC"/>
</dbReference>
<name>A0A139WYS2_9CYAN</name>
<keyword evidence="3" id="KW-0238">DNA-binding</keyword>
<evidence type="ECO:0000313" key="4">
    <source>
        <dbReference type="Proteomes" id="UP000076925"/>
    </source>
</evidence>